<feature type="transmembrane region" description="Helical" evidence="11">
    <location>
        <begin position="7"/>
        <end position="25"/>
    </location>
</feature>
<dbReference type="Pfam" id="PF13721">
    <property type="entry name" value="SecD-TM1"/>
    <property type="match status" value="1"/>
</dbReference>
<dbReference type="GO" id="GO:0065002">
    <property type="term" value="P:intracellular protein transmembrane transport"/>
    <property type="evidence" value="ECO:0007669"/>
    <property type="project" value="UniProtKB-UniRule"/>
</dbReference>
<feature type="domain" description="SecD export protein N-terminal TM" evidence="13">
    <location>
        <begin position="2"/>
        <end position="103"/>
    </location>
</feature>
<dbReference type="FunFam" id="3.30.70.3400:FF:000003">
    <property type="entry name" value="Preprotein translocase subunit SecD"/>
    <property type="match status" value="1"/>
</dbReference>
<evidence type="ECO:0000256" key="7">
    <source>
        <dbReference type="ARBA" id="ARBA00023010"/>
    </source>
</evidence>
<feature type="transmembrane region" description="Helical" evidence="11">
    <location>
        <begin position="505"/>
        <end position="524"/>
    </location>
</feature>
<dbReference type="GO" id="GO:0015450">
    <property type="term" value="F:protein-transporting ATPase activity"/>
    <property type="evidence" value="ECO:0007669"/>
    <property type="project" value="InterPro"/>
</dbReference>
<dbReference type="Pfam" id="PF02355">
    <property type="entry name" value="SecD_SecF_C"/>
    <property type="match status" value="1"/>
</dbReference>
<keyword evidence="4 11" id="KW-0812">Transmembrane</keyword>
<comment type="similarity">
    <text evidence="9 11">Belongs to the SecD/SecF family. SecD subfamily.</text>
</comment>
<feature type="transmembrane region" description="Helical" evidence="11">
    <location>
        <begin position="478"/>
        <end position="499"/>
    </location>
</feature>
<keyword evidence="8 11" id="KW-0472">Membrane</keyword>
<gene>
    <name evidence="11 16" type="primary">secD</name>
    <name evidence="16" type="ORF">P375_09290</name>
</gene>
<dbReference type="PRINTS" id="PR00702">
    <property type="entry name" value="ACRIFLAVINRP"/>
</dbReference>
<dbReference type="Gene3D" id="3.30.1360.200">
    <property type="match status" value="1"/>
</dbReference>
<evidence type="ECO:0000259" key="15">
    <source>
        <dbReference type="Pfam" id="PF22599"/>
    </source>
</evidence>
<feature type="domain" description="SecDF P1 head subdomain" evidence="15">
    <location>
        <begin position="305"/>
        <end position="430"/>
    </location>
</feature>
<dbReference type="PANTHER" id="PTHR30081:SF1">
    <property type="entry name" value="PROTEIN TRANSLOCASE SUBUNIT SECD"/>
    <property type="match status" value="1"/>
</dbReference>
<dbReference type="RefSeq" id="WP_031205127.1">
    <property type="nucleotide sequence ID" value="NZ_JPXY01000044.1"/>
</dbReference>
<organism evidence="16 17">
    <name type="scientific">Gallibacterium genomosp. 2</name>
    <dbReference type="NCBI Taxonomy" id="155517"/>
    <lineage>
        <taxon>Bacteria</taxon>
        <taxon>Pseudomonadati</taxon>
        <taxon>Pseudomonadota</taxon>
        <taxon>Gammaproteobacteria</taxon>
        <taxon>Pasteurellales</taxon>
        <taxon>Pasteurellaceae</taxon>
        <taxon>Gallibacterium</taxon>
    </lineage>
</organism>
<evidence type="ECO:0000256" key="4">
    <source>
        <dbReference type="ARBA" id="ARBA00022692"/>
    </source>
</evidence>
<dbReference type="NCBIfam" id="TIGR00916">
    <property type="entry name" value="2A0604s01"/>
    <property type="match status" value="1"/>
</dbReference>
<evidence type="ECO:0000313" key="16">
    <source>
        <dbReference type="EMBL" id="KGQ30650.1"/>
    </source>
</evidence>
<dbReference type="Gene3D" id="3.30.70.3400">
    <property type="match status" value="2"/>
</dbReference>
<protein>
    <recommendedName>
        <fullName evidence="10 11">Protein translocase subunit SecD</fullName>
    </recommendedName>
</protein>
<feature type="transmembrane region" description="Helical" evidence="11">
    <location>
        <begin position="455"/>
        <end position="471"/>
    </location>
</feature>
<evidence type="ECO:0000256" key="5">
    <source>
        <dbReference type="ARBA" id="ARBA00022927"/>
    </source>
</evidence>
<keyword evidence="7 11" id="KW-0811">Translocation</keyword>
<dbReference type="Pfam" id="PF22599">
    <property type="entry name" value="SecDF_P1_head"/>
    <property type="match status" value="1"/>
</dbReference>
<proteinExistence type="inferred from homology"/>
<evidence type="ECO:0000256" key="9">
    <source>
        <dbReference type="ARBA" id="ARBA00060774"/>
    </source>
</evidence>
<evidence type="ECO:0000256" key="2">
    <source>
        <dbReference type="ARBA" id="ARBA00022448"/>
    </source>
</evidence>
<dbReference type="FunFam" id="1.20.1640.10:FF:000004">
    <property type="entry name" value="Protein translocase subunit SecD"/>
    <property type="match status" value="1"/>
</dbReference>
<keyword evidence="2 11" id="KW-0813">Transport</keyword>
<comment type="function">
    <text evidence="11">Part of the Sec protein translocase complex. Interacts with the SecYEG preprotein conducting channel. SecDF uses the proton motive force (PMF) to complete protein translocation after the ATP-dependent function of SecA.</text>
</comment>
<dbReference type="GO" id="GO:0006605">
    <property type="term" value="P:protein targeting"/>
    <property type="evidence" value="ECO:0007669"/>
    <property type="project" value="UniProtKB-UniRule"/>
</dbReference>
<dbReference type="InterPro" id="IPR022646">
    <property type="entry name" value="SecD/SecF_CS"/>
</dbReference>
<dbReference type="InterPro" id="IPR001036">
    <property type="entry name" value="Acrflvin-R"/>
</dbReference>
<dbReference type="Gene3D" id="3.30.70.260">
    <property type="match status" value="1"/>
</dbReference>
<dbReference type="Pfam" id="PF21760">
    <property type="entry name" value="SecD_1st"/>
    <property type="match status" value="1"/>
</dbReference>
<dbReference type="InterPro" id="IPR048631">
    <property type="entry name" value="SecD_1st"/>
</dbReference>
<keyword evidence="5 11" id="KW-0653">Protein transport</keyword>
<accession>A0A0A2XJ33</accession>
<dbReference type="NCBIfam" id="TIGR01129">
    <property type="entry name" value="secD"/>
    <property type="match status" value="1"/>
</dbReference>
<evidence type="ECO:0000256" key="11">
    <source>
        <dbReference type="HAMAP-Rule" id="MF_01463"/>
    </source>
</evidence>
<evidence type="ECO:0000256" key="6">
    <source>
        <dbReference type="ARBA" id="ARBA00022989"/>
    </source>
</evidence>
<dbReference type="HAMAP" id="MF_01463_B">
    <property type="entry name" value="SecD_B"/>
    <property type="match status" value="1"/>
</dbReference>
<dbReference type="GO" id="GO:0005886">
    <property type="term" value="C:plasma membrane"/>
    <property type="evidence" value="ECO:0007669"/>
    <property type="project" value="UniProtKB-SubCell"/>
</dbReference>
<sequence length="614" mass="66465">MLNRFPLWKNLMVIFVVVIGILYALPNLYGEDPAVQVSGTRGQLATEQTLSDVRQVLEQNKLPIKSIALENGSILAKFTSTDEQLLAKDKILEKLGDNYSVALNLAPATPTWLTDIGAGPMKLGLDLRGGVRFLMEVDLKSVLAKQQEQLQDSLRTELRKEKFVYKAIQSGENYSTVITLADNISPSDVVRVLKRKHANWDVVSNGQNVTLTLSENELTRLRKSAVEQNITILRKRVNELGVAEPVVQQQGADRIVVELPGVQDTARAKEILGATATLEFRMVNQTANLAAAENGMVPSDSELQHDRNGTPVVVYRKTILGGEHITDANSGNDEYGRPQVNISLDSEGGNMMSEATKTAIGKPMATVYSEYKDSGKKDENGKAILTKHEEVINVATIQSRLGNTFRITGINSPAEAQNLSVLLRSGALIAPIQIVEERTIGPSLGAQNIEQGMQASFWGLLIVVLFMALYYRKFGLIANLALVANIVILVGLMSLIPGATLSMPGIAGIVLSVGMSVDANVLIFERIKEELRNGRSVQQAINEGYSGAFSSIFDANLTTILTAVILYAVGSGPVKGFAITLSLGVAISMFTAITGTRAVVNFLYGGKRISKLSI</sequence>
<dbReference type="InterPro" id="IPR022813">
    <property type="entry name" value="SecD/SecF_arch_bac"/>
</dbReference>
<dbReference type="Gene3D" id="1.20.1640.10">
    <property type="entry name" value="Multidrug efflux transporter AcrB transmembrane domain"/>
    <property type="match status" value="1"/>
</dbReference>
<evidence type="ECO:0000256" key="8">
    <source>
        <dbReference type="ARBA" id="ARBA00023136"/>
    </source>
</evidence>
<dbReference type="Proteomes" id="UP000030418">
    <property type="component" value="Unassembled WGS sequence"/>
</dbReference>
<evidence type="ECO:0000259" key="12">
    <source>
        <dbReference type="Pfam" id="PF02355"/>
    </source>
</evidence>
<feature type="transmembrane region" description="Helical" evidence="11">
    <location>
        <begin position="545"/>
        <end position="570"/>
    </location>
</feature>
<dbReference type="InterPro" id="IPR005791">
    <property type="entry name" value="SecD"/>
</dbReference>
<dbReference type="Pfam" id="PF07549">
    <property type="entry name" value="Sec_GG"/>
    <property type="match status" value="1"/>
</dbReference>
<comment type="caution">
    <text evidence="16">The sequence shown here is derived from an EMBL/GenBank/DDBJ whole genome shotgun (WGS) entry which is preliminary data.</text>
</comment>
<name>A0A0A2XJ33_9PAST</name>
<evidence type="ECO:0000313" key="17">
    <source>
        <dbReference type="Proteomes" id="UP000030418"/>
    </source>
</evidence>
<dbReference type="GO" id="GO:0043952">
    <property type="term" value="P:protein transport by the Sec complex"/>
    <property type="evidence" value="ECO:0007669"/>
    <property type="project" value="UniProtKB-UniRule"/>
</dbReference>
<dbReference type="PANTHER" id="PTHR30081">
    <property type="entry name" value="PROTEIN-EXPORT MEMBRANE PROTEIN SEC"/>
    <property type="match status" value="1"/>
</dbReference>
<dbReference type="InterPro" id="IPR055344">
    <property type="entry name" value="SecD_SecF_C_bact"/>
</dbReference>
<evidence type="ECO:0000256" key="3">
    <source>
        <dbReference type="ARBA" id="ARBA00022475"/>
    </source>
</evidence>
<keyword evidence="6 11" id="KW-1133">Transmembrane helix</keyword>
<dbReference type="InterPro" id="IPR054384">
    <property type="entry name" value="SecDF_P1_head"/>
</dbReference>
<evidence type="ECO:0000256" key="1">
    <source>
        <dbReference type="ARBA" id="ARBA00004651"/>
    </source>
</evidence>
<feature type="transmembrane region" description="Helical" evidence="11">
    <location>
        <begin position="576"/>
        <end position="604"/>
    </location>
</feature>
<comment type="subcellular location">
    <subcellularLocation>
        <location evidence="1 11">Cell membrane</location>
        <topology evidence="1 11">Multi-pass membrane protein</topology>
    </subcellularLocation>
</comment>
<dbReference type="SUPFAM" id="SSF82866">
    <property type="entry name" value="Multidrug efflux transporter AcrB transmembrane domain"/>
    <property type="match status" value="1"/>
</dbReference>
<dbReference type="FunFam" id="3.30.1360.200:FF:000001">
    <property type="entry name" value="Protein translocase subunit SecD"/>
    <property type="match status" value="1"/>
</dbReference>
<keyword evidence="3 11" id="KW-1003">Cell membrane</keyword>
<keyword evidence="17" id="KW-1185">Reference proteome</keyword>
<dbReference type="AlphaFoldDB" id="A0A0A2XJ33"/>
<comment type="subunit">
    <text evidence="11">Forms a complex with SecF. Part of the essential Sec protein translocation apparatus which comprises SecA, SecYEG and auxiliary proteins SecDF-YajC and YidC.</text>
</comment>
<dbReference type="InterPro" id="IPR027398">
    <property type="entry name" value="SecD-TM"/>
</dbReference>
<feature type="domain" description="Protein translocase subunit SecDF P1" evidence="14">
    <location>
        <begin position="226"/>
        <end position="285"/>
    </location>
</feature>
<reference evidence="16 17" key="1">
    <citation type="submission" date="2014-08" db="EMBL/GenBank/DDBJ databases">
        <title>Chaperone-usher fimbriae in a diverse selection of Gallibacterium genomes.</title>
        <authorList>
            <person name="Kudirkiene E."/>
            <person name="Bager R.J."/>
            <person name="Johnson T.J."/>
            <person name="Bojesen A.M."/>
        </authorList>
    </citation>
    <scope>NUCLEOTIDE SEQUENCE [LARGE SCALE GENOMIC DNA]</scope>
    <source>
        <strain evidence="16 17">CCM5976</strain>
    </source>
</reference>
<feature type="domain" description="Protein export membrane protein SecD/SecF C-terminal" evidence="12">
    <location>
        <begin position="432"/>
        <end position="593"/>
    </location>
</feature>
<dbReference type="EMBL" id="JPXY01000044">
    <property type="protein sequence ID" value="KGQ30650.1"/>
    <property type="molecule type" value="Genomic_DNA"/>
</dbReference>
<evidence type="ECO:0000256" key="10">
    <source>
        <dbReference type="ARBA" id="ARBA00068220"/>
    </source>
</evidence>
<evidence type="ECO:0000259" key="14">
    <source>
        <dbReference type="Pfam" id="PF21760"/>
    </source>
</evidence>
<dbReference type="InterPro" id="IPR048634">
    <property type="entry name" value="SecD_SecF_C"/>
</dbReference>
<evidence type="ECO:0000259" key="13">
    <source>
        <dbReference type="Pfam" id="PF13721"/>
    </source>
</evidence>